<keyword evidence="2" id="KW-1185">Reference proteome</keyword>
<accession>A0A918CWN2</accession>
<reference evidence="1" key="2">
    <citation type="submission" date="2020-09" db="EMBL/GenBank/DDBJ databases">
        <authorList>
            <person name="Sun Q."/>
            <person name="Zhou Y."/>
        </authorList>
    </citation>
    <scope>NUCLEOTIDE SEQUENCE</scope>
    <source>
        <strain evidence="1">CGMCC 4.7110</strain>
    </source>
</reference>
<name>A0A918CWN2_9ACTN</name>
<evidence type="ECO:0000313" key="2">
    <source>
        <dbReference type="Proteomes" id="UP000653411"/>
    </source>
</evidence>
<dbReference type="EMBL" id="BMML01000033">
    <property type="protein sequence ID" value="GGN40832.1"/>
    <property type="molecule type" value="Genomic_DNA"/>
</dbReference>
<proteinExistence type="predicted"/>
<evidence type="ECO:0000313" key="1">
    <source>
        <dbReference type="EMBL" id="GGN40832.1"/>
    </source>
</evidence>
<dbReference type="RefSeq" id="WP_189268620.1">
    <property type="nucleotide sequence ID" value="NZ_BMML01000033.1"/>
</dbReference>
<gene>
    <name evidence="1" type="ORF">GCM10011578_088490</name>
</gene>
<protein>
    <submittedName>
        <fullName evidence="1">Uncharacterized protein</fullName>
    </submittedName>
</protein>
<reference evidence="1" key="1">
    <citation type="journal article" date="2014" name="Int. J. Syst. Evol. Microbiol.">
        <title>Complete genome sequence of Corynebacterium casei LMG S-19264T (=DSM 44701T), isolated from a smear-ripened cheese.</title>
        <authorList>
            <consortium name="US DOE Joint Genome Institute (JGI-PGF)"/>
            <person name="Walter F."/>
            <person name="Albersmeier A."/>
            <person name="Kalinowski J."/>
            <person name="Ruckert C."/>
        </authorList>
    </citation>
    <scope>NUCLEOTIDE SEQUENCE</scope>
    <source>
        <strain evidence="1">CGMCC 4.7110</strain>
    </source>
</reference>
<comment type="caution">
    <text evidence="1">The sequence shown here is derived from an EMBL/GenBank/DDBJ whole genome shotgun (WGS) entry which is preliminary data.</text>
</comment>
<dbReference type="Proteomes" id="UP000653411">
    <property type="component" value="Unassembled WGS sequence"/>
</dbReference>
<dbReference type="AlphaFoldDB" id="A0A918CWN2"/>
<organism evidence="1 2">
    <name type="scientific">Streptomyces fuscichromogenes</name>
    <dbReference type="NCBI Taxonomy" id="1324013"/>
    <lineage>
        <taxon>Bacteria</taxon>
        <taxon>Bacillati</taxon>
        <taxon>Actinomycetota</taxon>
        <taxon>Actinomycetes</taxon>
        <taxon>Kitasatosporales</taxon>
        <taxon>Streptomycetaceae</taxon>
        <taxon>Streptomyces</taxon>
    </lineage>
</organism>
<sequence>MKERVSGSRYVDRPRVERTTVLAEVLRGLGKDRAIIFLAVVLYNASDELVAEKLQIDPKQVRLSFSKTVSTLRHPSRALELADYAYEIDAFDPIILIDSDLRSLIREWRVEEMFEPLCQQCWRPMDVPWSARGPSRTGRPRRYCSNACRQKAYRTRHP</sequence>